<keyword evidence="1" id="KW-0732">Signal</keyword>
<gene>
    <name evidence="2" type="ORF">L0U88_02595</name>
</gene>
<comment type="caution">
    <text evidence="2">The sequence shown here is derived from an EMBL/GenBank/DDBJ whole genome shotgun (WGS) entry which is preliminary data.</text>
</comment>
<evidence type="ECO:0000256" key="1">
    <source>
        <dbReference type="SAM" id="SignalP"/>
    </source>
</evidence>
<accession>A0ABS9BFT2</accession>
<sequence length="360" mass="42376">MRKISVLFTCLVLVVTTMAQRVDLDRFSFQVNYRELPQLPLDSSFRTYDFSCDIGPLMKLALGNESPAERLEIMGWKWLPANGHVSVQLKMEDLIITKSDINQREEIKKDKNGNVVSKKMWYAPRLTYTYAARVLIRDYTGRQIDEYQMVNRQQTFTYQGTEVGNKVAAFNVLLNMVVLTTQVSREVLYNTIYQLSGNLTRQYGYREKRVSDMVWVVSNRKHPEYNRFRSNWGIVKNALFKINTNESVEPIWKEVQPAIAYFEKVRREYDGNSKHDRKLRYATHFILSKLYFYLDKPELAQREASDLILNAYDQRDGYHLESMANYLKNELANNRRSTRYFPLYIQSFEGPQNVSLYSGQ</sequence>
<organism evidence="2 3">
    <name type="scientific">Flavihumibacter fluminis</name>
    <dbReference type="NCBI Taxonomy" id="2909236"/>
    <lineage>
        <taxon>Bacteria</taxon>
        <taxon>Pseudomonadati</taxon>
        <taxon>Bacteroidota</taxon>
        <taxon>Chitinophagia</taxon>
        <taxon>Chitinophagales</taxon>
        <taxon>Chitinophagaceae</taxon>
        <taxon>Flavihumibacter</taxon>
    </lineage>
</organism>
<evidence type="ECO:0000313" key="2">
    <source>
        <dbReference type="EMBL" id="MCF1713516.1"/>
    </source>
</evidence>
<dbReference type="RefSeq" id="WP_234864046.1">
    <property type="nucleotide sequence ID" value="NZ_JAKEVY010000001.1"/>
</dbReference>
<dbReference type="EMBL" id="JAKEVY010000001">
    <property type="protein sequence ID" value="MCF1713516.1"/>
    <property type="molecule type" value="Genomic_DNA"/>
</dbReference>
<reference evidence="2 3" key="1">
    <citation type="submission" date="2022-01" db="EMBL/GenBank/DDBJ databases">
        <title>Flavihumibacter sp. nov., isolated from sediment of a river.</title>
        <authorList>
            <person name="Liu H."/>
        </authorList>
    </citation>
    <scope>NUCLEOTIDE SEQUENCE [LARGE SCALE GENOMIC DNA]</scope>
    <source>
        <strain evidence="2 3">RY-1</strain>
    </source>
</reference>
<feature type="chain" id="PRO_5046740736" evidence="1">
    <location>
        <begin position="20"/>
        <end position="360"/>
    </location>
</feature>
<keyword evidence="3" id="KW-1185">Reference proteome</keyword>
<name>A0ABS9BFT2_9BACT</name>
<evidence type="ECO:0000313" key="3">
    <source>
        <dbReference type="Proteomes" id="UP001200145"/>
    </source>
</evidence>
<proteinExistence type="predicted"/>
<dbReference type="Proteomes" id="UP001200145">
    <property type="component" value="Unassembled WGS sequence"/>
</dbReference>
<protein>
    <submittedName>
        <fullName evidence="2">Uncharacterized protein</fullName>
    </submittedName>
</protein>
<feature type="signal peptide" evidence="1">
    <location>
        <begin position="1"/>
        <end position="19"/>
    </location>
</feature>